<dbReference type="InterPro" id="IPR006439">
    <property type="entry name" value="HAD-SF_hydro_IA"/>
</dbReference>
<reference evidence="1 2" key="1">
    <citation type="submission" date="2019-07" db="EMBL/GenBank/DDBJ databases">
        <title>Whole genome shotgun sequence of Pseudonocardia sulfidoxydans NBRC 16205.</title>
        <authorList>
            <person name="Hosoyama A."/>
            <person name="Uohara A."/>
            <person name="Ohji S."/>
            <person name="Ichikawa N."/>
        </authorList>
    </citation>
    <scope>NUCLEOTIDE SEQUENCE [LARGE SCALE GENOMIC DNA]</scope>
    <source>
        <strain evidence="1 2">NBRC 16205</strain>
    </source>
</reference>
<accession>A0A511DMW9</accession>
<dbReference type="SUPFAM" id="SSF56784">
    <property type="entry name" value="HAD-like"/>
    <property type="match status" value="1"/>
</dbReference>
<protein>
    <submittedName>
        <fullName evidence="1">Phosphatase</fullName>
    </submittedName>
</protein>
<dbReference type="EMBL" id="BJVJ01000077">
    <property type="protein sequence ID" value="GEL26152.1"/>
    <property type="molecule type" value="Genomic_DNA"/>
</dbReference>
<dbReference type="InterPro" id="IPR044999">
    <property type="entry name" value="CbbY-like"/>
</dbReference>
<comment type="caution">
    <text evidence="1">The sequence shown here is derived from an EMBL/GenBank/DDBJ whole genome shotgun (WGS) entry which is preliminary data.</text>
</comment>
<gene>
    <name evidence="1" type="ORF">PSU4_51060</name>
</gene>
<evidence type="ECO:0000313" key="1">
    <source>
        <dbReference type="EMBL" id="GEL26152.1"/>
    </source>
</evidence>
<dbReference type="PANTHER" id="PTHR42896:SF2">
    <property type="entry name" value="CBBY-LIKE PROTEIN"/>
    <property type="match status" value="1"/>
</dbReference>
<name>A0A511DMW9_9PSEU</name>
<organism evidence="1 2">
    <name type="scientific">Pseudonocardia sulfidoxydans NBRC 16205</name>
    <dbReference type="NCBI Taxonomy" id="1223511"/>
    <lineage>
        <taxon>Bacteria</taxon>
        <taxon>Bacillati</taxon>
        <taxon>Actinomycetota</taxon>
        <taxon>Actinomycetes</taxon>
        <taxon>Pseudonocardiales</taxon>
        <taxon>Pseudonocardiaceae</taxon>
        <taxon>Pseudonocardia</taxon>
    </lineage>
</organism>
<dbReference type="SFLD" id="SFLDG01129">
    <property type="entry name" value="C1.5:_HAD__Beta-PGM__Phosphata"/>
    <property type="match status" value="1"/>
</dbReference>
<dbReference type="PANTHER" id="PTHR42896">
    <property type="entry name" value="XYLULOSE-1,5-BISPHOSPHATE (XUBP) PHOSPHATASE"/>
    <property type="match status" value="1"/>
</dbReference>
<dbReference type="InterPro" id="IPR023198">
    <property type="entry name" value="PGP-like_dom2"/>
</dbReference>
<dbReference type="RefSeq" id="WP_246115336.1">
    <property type="nucleotide sequence ID" value="NZ_BJVJ01000077.1"/>
</dbReference>
<evidence type="ECO:0000313" key="2">
    <source>
        <dbReference type="Proteomes" id="UP000321685"/>
    </source>
</evidence>
<dbReference type="InterPro" id="IPR036412">
    <property type="entry name" value="HAD-like_sf"/>
</dbReference>
<dbReference type="AlphaFoldDB" id="A0A511DMW9"/>
<dbReference type="InterPro" id="IPR023214">
    <property type="entry name" value="HAD_sf"/>
</dbReference>
<sequence length="262" mass="27775">MQGTGGDATAATTVGTRRLEAVIFDVDGTLADTERDGHRPAFNEAFQRHGVDLDWDVEHYGSLLRITGGHRRIAADLEDRGWDPDDADRVAADIHRTKTALFVERVTAGAFDPRPGLTEFVDGLVDAGIRIAVATTGRRDWAVPLVRHLIGDVVEVMITGDEVERLKPDPEAYLLALRGLGLDASAALALEDSGVGTAAATGAGLATIVVTNGYTATQDFSAAALVLPGYDEGRGDGTAPGDAGPLTARRAIDVHAAWWRDR</sequence>
<dbReference type="Gene3D" id="3.40.50.1000">
    <property type="entry name" value="HAD superfamily/HAD-like"/>
    <property type="match status" value="1"/>
</dbReference>
<dbReference type="SFLD" id="SFLDS00003">
    <property type="entry name" value="Haloacid_Dehalogenase"/>
    <property type="match status" value="1"/>
</dbReference>
<dbReference type="Pfam" id="PF00702">
    <property type="entry name" value="Hydrolase"/>
    <property type="match status" value="1"/>
</dbReference>
<dbReference type="GO" id="GO:0016787">
    <property type="term" value="F:hydrolase activity"/>
    <property type="evidence" value="ECO:0007669"/>
    <property type="project" value="InterPro"/>
</dbReference>
<dbReference type="Proteomes" id="UP000321685">
    <property type="component" value="Unassembled WGS sequence"/>
</dbReference>
<dbReference type="Gene3D" id="1.10.150.240">
    <property type="entry name" value="Putative phosphatase, domain 2"/>
    <property type="match status" value="1"/>
</dbReference>
<dbReference type="NCBIfam" id="TIGR01509">
    <property type="entry name" value="HAD-SF-IA-v3"/>
    <property type="match status" value="1"/>
</dbReference>
<proteinExistence type="predicted"/>
<keyword evidence="2" id="KW-1185">Reference proteome</keyword>
<dbReference type="PRINTS" id="PR00413">
    <property type="entry name" value="HADHALOGNASE"/>
</dbReference>